<proteinExistence type="predicted"/>
<comment type="caution">
    <text evidence="1">The sequence shown here is derived from an EMBL/GenBank/DDBJ whole genome shotgun (WGS) entry which is preliminary data.</text>
</comment>
<keyword evidence="2" id="KW-1185">Reference proteome</keyword>
<protein>
    <recommendedName>
        <fullName evidence="3">Lipoprotein</fullName>
    </recommendedName>
</protein>
<organism evidence="1 2">
    <name type="scientific">Mangrovibacterium diazotrophicum</name>
    <dbReference type="NCBI Taxonomy" id="1261403"/>
    <lineage>
        <taxon>Bacteria</taxon>
        <taxon>Pseudomonadati</taxon>
        <taxon>Bacteroidota</taxon>
        <taxon>Bacteroidia</taxon>
        <taxon>Marinilabiliales</taxon>
        <taxon>Prolixibacteraceae</taxon>
        <taxon>Mangrovibacterium</taxon>
    </lineage>
</organism>
<sequence length="142" mass="15084">MFLLMKLFGVYLSVLLFISSCEEKKGCTDPNSLNYDFEAEASDGSCNYSTTTFYAKYGYFDGIPIVKVDVSVNGSNIGSINAVYPSGPGNCSAVGTIAYEFQSGESVDWNSEIVLANGAVLYSSGIVSPSSSSACIKVNVTR</sequence>
<dbReference type="Proteomes" id="UP000283387">
    <property type="component" value="Unassembled WGS sequence"/>
</dbReference>
<reference evidence="1 2" key="1">
    <citation type="submission" date="2018-09" db="EMBL/GenBank/DDBJ databases">
        <title>Genomic Encyclopedia of Archaeal and Bacterial Type Strains, Phase II (KMG-II): from individual species to whole genera.</title>
        <authorList>
            <person name="Goeker M."/>
        </authorList>
    </citation>
    <scope>NUCLEOTIDE SEQUENCE [LARGE SCALE GENOMIC DNA]</scope>
    <source>
        <strain evidence="1 2">DSM 27148</strain>
    </source>
</reference>
<dbReference type="PROSITE" id="PS51257">
    <property type="entry name" value="PROKAR_LIPOPROTEIN"/>
    <property type="match status" value="1"/>
</dbReference>
<evidence type="ECO:0008006" key="3">
    <source>
        <dbReference type="Google" id="ProtNLM"/>
    </source>
</evidence>
<name>A0A419WAF2_9BACT</name>
<dbReference type="EMBL" id="RAPN01000001">
    <property type="protein sequence ID" value="RKD92448.1"/>
    <property type="molecule type" value="Genomic_DNA"/>
</dbReference>
<accession>A0A419WAF2</accession>
<dbReference type="AlphaFoldDB" id="A0A419WAF2"/>
<gene>
    <name evidence="1" type="ORF">BC643_2820</name>
</gene>
<evidence type="ECO:0000313" key="1">
    <source>
        <dbReference type="EMBL" id="RKD92448.1"/>
    </source>
</evidence>
<evidence type="ECO:0000313" key="2">
    <source>
        <dbReference type="Proteomes" id="UP000283387"/>
    </source>
</evidence>